<accession>A0A6J4SS77</accession>
<feature type="compositionally biased region" description="Basic and acidic residues" evidence="1">
    <location>
        <begin position="75"/>
        <end position="93"/>
    </location>
</feature>
<feature type="non-terminal residue" evidence="2">
    <location>
        <position position="1"/>
    </location>
</feature>
<proteinExistence type="predicted"/>
<organism evidence="2">
    <name type="scientific">uncultured Rubrobacteraceae bacterium</name>
    <dbReference type="NCBI Taxonomy" id="349277"/>
    <lineage>
        <taxon>Bacteria</taxon>
        <taxon>Bacillati</taxon>
        <taxon>Actinomycetota</taxon>
        <taxon>Rubrobacteria</taxon>
        <taxon>Rubrobacterales</taxon>
        <taxon>Rubrobacteraceae</taxon>
        <taxon>environmental samples</taxon>
    </lineage>
</organism>
<feature type="compositionally biased region" description="Basic residues" evidence="1">
    <location>
        <begin position="94"/>
        <end position="126"/>
    </location>
</feature>
<gene>
    <name evidence="2" type="ORF">AVDCRST_MAG12-2826</name>
</gene>
<name>A0A6J4SS77_9ACTN</name>
<sequence length="126" mass="14164">GEGAARDLGGLPAPLRGAPDAGRQAGGRGRPPRQRLPAHGPRDRRAGACSRGRRGERGDLPPQRGRPQVGRRMSPRRDGRPQAEGADRGLRDLRARRRRRPRRPRSHTRRRHRGRRHRGHPGRRGL</sequence>
<feature type="non-terminal residue" evidence="2">
    <location>
        <position position="126"/>
    </location>
</feature>
<dbReference type="AlphaFoldDB" id="A0A6J4SS77"/>
<protein>
    <submittedName>
        <fullName evidence="2">Uncharacterized protein</fullName>
    </submittedName>
</protein>
<feature type="compositionally biased region" description="Low complexity" evidence="1">
    <location>
        <begin position="61"/>
        <end position="72"/>
    </location>
</feature>
<dbReference type="EMBL" id="CADCVK010000402">
    <property type="protein sequence ID" value="CAA9503863.1"/>
    <property type="molecule type" value="Genomic_DNA"/>
</dbReference>
<evidence type="ECO:0000313" key="2">
    <source>
        <dbReference type="EMBL" id="CAA9503863.1"/>
    </source>
</evidence>
<feature type="region of interest" description="Disordered" evidence="1">
    <location>
        <begin position="1"/>
        <end position="126"/>
    </location>
</feature>
<evidence type="ECO:0000256" key="1">
    <source>
        <dbReference type="SAM" id="MobiDB-lite"/>
    </source>
</evidence>
<reference evidence="2" key="1">
    <citation type="submission" date="2020-02" db="EMBL/GenBank/DDBJ databases">
        <authorList>
            <person name="Meier V. D."/>
        </authorList>
    </citation>
    <scope>NUCLEOTIDE SEQUENCE</scope>
    <source>
        <strain evidence="2">AVDCRST_MAG12</strain>
    </source>
</reference>